<dbReference type="PANTHER" id="PTHR31005:SF8">
    <property type="entry name" value="DUF4139 DOMAIN-CONTAINING PROTEIN"/>
    <property type="match status" value="1"/>
</dbReference>
<keyword evidence="1" id="KW-0472">Membrane</keyword>
<dbReference type="AlphaFoldDB" id="A0A8J6Q0Z8"/>
<reference evidence="4 5" key="1">
    <citation type="submission" date="2020-09" db="EMBL/GenBank/DDBJ databases">
        <title>TT11 complete genome.</title>
        <authorList>
            <person name="Wu Z."/>
        </authorList>
    </citation>
    <scope>NUCLEOTIDE SEQUENCE [LARGE SCALE GENOMIC DNA]</scope>
    <source>
        <strain evidence="4 5">TT11</strain>
    </source>
</reference>
<dbReference type="SUPFAM" id="SSF49464">
    <property type="entry name" value="Carboxypeptidase regulatory domain-like"/>
    <property type="match status" value="1"/>
</dbReference>
<evidence type="ECO:0000313" key="4">
    <source>
        <dbReference type="EMBL" id="MBD0830614.1"/>
    </source>
</evidence>
<dbReference type="InterPro" id="IPR037291">
    <property type="entry name" value="DUF4139"/>
</dbReference>
<feature type="domain" description="DUF4139" evidence="2">
    <location>
        <begin position="230"/>
        <end position="627"/>
    </location>
</feature>
<protein>
    <submittedName>
        <fullName evidence="4">Mucoidy inhibitor MuiA family protein</fullName>
    </submittedName>
</protein>
<dbReference type="InterPro" id="IPR011935">
    <property type="entry name" value="CHP02231"/>
</dbReference>
<dbReference type="InterPro" id="IPR008969">
    <property type="entry name" value="CarboxyPept-like_regulatory"/>
</dbReference>
<dbReference type="NCBIfam" id="TIGR02231">
    <property type="entry name" value="mucoidy inhibitor MuiA family protein"/>
    <property type="match status" value="2"/>
</dbReference>
<gene>
    <name evidence="4" type="ORF">ICJ83_00575</name>
</gene>
<proteinExistence type="predicted"/>
<dbReference type="Proteomes" id="UP000600588">
    <property type="component" value="Unassembled WGS sequence"/>
</dbReference>
<feature type="domain" description="DUF4140" evidence="3">
    <location>
        <begin position="46"/>
        <end position="144"/>
    </location>
</feature>
<dbReference type="PANTHER" id="PTHR31005">
    <property type="entry name" value="DUF4139 DOMAIN-CONTAINING PROTEIN"/>
    <property type="match status" value="1"/>
</dbReference>
<dbReference type="Pfam" id="PF13715">
    <property type="entry name" value="CarbopepD_reg_2"/>
    <property type="match status" value="1"/>
</dbReference>
<dbReference type="Gene3D" id="2.60.40.1120">
    <property type="entry name" value="Carboxypeptidase-like, regulatory domain"/>
    <property type="match status" value="1"/>
</dbReference>
<evidence type="ECO:0000313" key="5">
    <source>
        <dbReference type="Proteomes" id="UP000600588"/>
    </source>
</evidence>
<sequence length="634" mass="71866">MNIKFNILQFQFVLKHFILLCFLIAWNYNFAQELQEISLKSEVSAVTVFIEGAQITREKSVDLKPGITNIKFTNLSPFIKGKSVQVKATGNVTVLGVNHQQNYIDELKKSDEVIALETRAEELQDKIKIENTHLEIISEDIKFLTENRQIGGKNETLTVTDLKTTSDFYSSKLTSLRLEEIERQKTLKKLLKEANDVSDQLNSITSKKDFANGEVVIKIKANTYQKSNIALNYVVNNAGWYPSYDIRAKNISEPVQMVYKANVKQDTKVDWKNVKLKFSSANPNLSGTAPQLKTYFLDYHSAPPRYKTQINEVSGRVTDLNNTPLPGVNVNIEGTTIGTVTNFDGFYSLAIPNNSSRLQFSYIGFQTKTLPVFNSTVNVKLTEDQSQLDEVVVVGYGKENRAAAVGSIRAEKITGSNLNTVKKTIPLQQVENQTTVDFEVEIPYTINSDNKNYAVDMVNYELPANYQYYAIPKIEKEAYLVASINNWEQYNLLEGEANIFFENTFIGKTILDTRYASDTLQVSLGRDKNISINREKVTDYTSKKFIGGKKEQSRAWKISVKNNKSKTINMIVLDQVPVSIQEDIKVDILEISKGKLTPENGEVKWELEVSPNENKVLNLYYSVKFPKNQNLIIE</sequence>
<dbReference type="Pfam" id="PF13600">
    <property type="entry name" value="DUF4140"/>
    <property type="match status" value="1"/>
</dbReference>
<dbReference type="InterPro" id="IPR025554">
    <property type="entry name" value="DUF4140"/>
</dbReference>
<keyword evidence="5" id="KW-1185">Reference proteome</keyword>
<accession>A0A8J6Q0Z8</accession>
<dbReference type="Pfam" id="PF13598">
    <property type="entry name" value="DUF4139"/>
    <property type="match status" value="1"/>
</dbReference>
<keyword evidence="1" id="KW-1133">Transmembrane helix</keyword>
<organism evidence="4 5">
    <name type="scientific">Aestuariibaculum sediminum</name>
    <dbReference type="NCBI Taxonomy" id="2770637"/>
    <lineage>
        <taxon>Bacteria</taxon>
        <taxon>Pseudomonadati</taxon>
        <taxon>Bacteroidota</taxon>
        <taxon>Flavobacteriia</taxon>
        <taxon>Flavobacteriales</taxon>
        <taxon>Flavobacteriaceae</taxon>
    </lineage>
</organism>
<evidence type="ECO:0000256" key="1">
    <source>
        <dbReference type="SAM" id="Phobius"/>
    </source>
</evidence>
<keyword evidence="1" id="KW-0812">Transmembrane</keyword>
<comment type="caution">
    <text evidence="4">The sequence shown here is derived from an EMBL/GenBank/DDBJ whole genome shotgun (WGS) entry which is preliminary data.</text>
</comment>
<dbReference type="EMBL" id="JACVXB010000001">
    <property type="protein sequence ID" value="MBD0830614.1"/>
    <property type="molecule type" value="Genomic_DNA"/>
</dbReference>
<name>A0A8J6Q0Z8_9FLAO</name>
<evidence type="ECO:0000259" key="3">
    <source>
        <dbReference type="Pfam" id="PF13600"/>
    </source>
</evidence>
<dbReference type="RefSeq" id="WP_188228425.1">
    <property type="nucleotide sequence ID" value="NZ_JACVXB010000001.1"/>
</dbReference>
<evidence type="ECO:0000259" key="2">
    <source>
        <dbReference type="Pfam" id="PF13598"/>
    </source>
</evidence>
<feature type="transmembrane region" description="Helical" evidence="1">
    <location>
        <begin position="12"/>
        <end position="31"/>
    </location>
</feature>